<evidence type="ECO:0000313" key="3">
    <source>
        <dbReference type="Proteomes" id="UP001151002"/>
    </source>
</evidence>
<protein>
    <submittedName>
        <fullName evidence="2">Transglutaminase domain-containing protein</fullName>
    </submittedName>
</protein>
<dbReference type="InterPro" id="IPR002931">
    <property type="entry name" value="Transglutaminase-like"/>
</dbReference>
<name>A0ABT4BF62_9ACTN</name>
<dbReference type="Proteomes" id="UP001151002">
    <property type="component" value="Unassembled WGS sequence"/>
</dbReference>
<organism evidence="2 3">
    <name type="scientific">Paractinoplanes pyxinae</name>
    <dbReference type="NCBI Taxonomy" id="2997416"/>
    <lineage>
        <taxon>Bacteria</taxon>
        <taxon>Bacillati</taxon>
        <taxon>Actinomycetota</taxon>
        <taxon>Actinomycetes</taxon>
        <taxon>Micromonosporales</taxon>
        <taxon>Micromonosporaceae</taxon>
        <taxon>Paractinoplanes</taxon>
    </lineage>
</organism>
<feature type="domain" description="Transglutaminase-like" evidence="1">
    <location>
        <begin position="83"/>
        <end position="136"/>
    </location>
</feature>
<dbReference type="InterPro" id="IPR038765">
    <property type="entry name" value="Papain-like_cys_pep_sf"/>
</dbReference>
<dbReference type="Pfam" id="PF01841">
    <property type="entry name" value="Transglut_core"/>
    <property type="match status" value="1"/>
</dbReference>
<comment type="caution">
    <text evidence="2">The sequence shown here is derived from an EMBL/GenBank/DDBJ whole genome shotgun (WGS) entry which is preliminary data.</text>
</comment>
<accession>A0ABT4BF62</accession>
<evidence type="ECO:0000259" key="1">
    <source>
        <dbReference type="Pfam" id="PF01841"/>
    </source>
</evidence>
<dbReference type="RefSeq" id="WP_267569697.1">
    <property type="nucleotide sequence ID" value="NZ_JAPNTZ010000023.1"/>
</dbReference>
<keyword evidence="3" id="KW-1185">Reference proteome</keyword>
<reference evidence="2" key="1">
    <citation type="submission" date="2022-11" db="EMBL/GenBank/DDBJ databases">
        <authorList>
            <person name="Somphong A."/>
            <person name="Phongsopitanun W."/>
        </authorList>
    </citation>
    <scope>NUCLEOTIDE SEQUENCE</scope>
    <source>
        <strain evidence="2">Pm04-4</strain>
    </source>
</reference>
<proteinExistence type="predicted"/>
<dbReference type="SUPFAM" id="SSF54001">
    <property type="entry name" value="Cysteine proteinases"/>
    <property type="match status" value="1"/>
</dbReference>
<sequence>MTPSTMTDLGHHAGAVAGLPGDLASIVSVVQGLFIHEAWADRYGVKVDDPDTAQLRRTADLLDAAGVRPLGEARDPADRVPTMCRSFSVATVAMLRAHGIDARARAGFATYFLPGFHEDHWIVELREGDRWRRADPQIDELQREALKLGFDPLDIPDGGFLTGSEAWQLIRSGQADPHSFGFSGDPDLRGQWFVAGSVILDRGALAGVETLPWDVWGPMPGPDEEVDVALFDRIAAGEQPVDPPVEVVNQRRGTREKL</sequence>
<gene>
    <name evidence="2" type="ORF">OWR29_44535</name>
</gene>
<evidence type="ECO:0000313" key="2">
    <source>
        <dbReference type="EMBL" id="MCY1145112.1"/>
    </source>
</evidence>
<dbReference type="EMBL" id="JAPNTZ010000023">
    <property type="protein sequence ID" value="MCY1145112.1"/>
    <property type="molecule type" value="Genomic_DNA"/>
</dbReference>
<dbReference type="Gene3D" id="3.10.620.30">
    <property type="match status" value="1"/>
</dbReference>